<dbReference type="PANTHER" id="PTHR31727:SF6">
    <property type="entry name" value="OLEOYL-ACYL CARRIER PROTEIN THIOESTERASE 1, CHLOROPLASTIC"/>
    <property type="match status" value="1"/>
</dbReference>
<dbReference type="CDD" id="cd00586">
    <property type="entry name" value="4HBT"/>
    <property type="match status" value="2"/>
</dbReference>
<dbReference type="InterPro" id="IPR029069">
    <property type="entry name" value="HotDog_dom_sf"/>
</dbReference>
<sequence length="256" mass="30040">MENQEKKFLTCEYELLSFDADYLGRAHLSALMNYLQDAARRHSLREKFSVFDLAEKGLTWVVSRYHILVERYPRMGEKISIRTWASGKHGYYALRDFEVSDVNGNRIALATSSWMIIELESRRPVRVENLFPDELILQERAIPDDFPTLPIVERLDHKTTFRVMFEDLDYNRHVNNVVYSRWAVEGMPREVLFASRPRELEINYRSEAFYGDEIEVITQNPESPGSFWIQQIYSLASGKEVARVRSRWASYGPEGK</sequence>
<keyword evidence="4" id="KW-0276">Fatty acid metabolism</keyword>
<gene>
    <name evidence="10" type="ORF">OP8BY_1357</name>
</gene>
<dbReference type="PANTHER" id="PTHR31727">
    <property type="entry name" value="OLEOYL-ACYL CARRIER PROTEIN THIOESTERASE 1, CHLOROPLASTIC"/>
    <property type="match status" value="1"/>
</dbReference>
<evidence type="ECO:0000256" key="7">
    <source>
        <dbReference type="ARBA" id="ARBA00023160"/>
    </source>
</evidence>
<keyword evidence="2" id="KW-0444">Lipid biosynthesis</keyword>
<keyword evidence="7" id="KW-0275">Fatty acid biosynthesis</keyword>
<evidence type="ECO:0000256" key="3">
    <source>
        <dbReference type="ARBA" id="ARBA00022801"/>
    </source>
</evidence>
<evidence type="ECO:0000313" key="11">
    <source>
        <dbReference type="Proteomes" id="UP000257323"/>
    </source>
</evidence>
<accession>A0A3E2BPW0</accession>
<dbReference type="Pfam" id="PF20791">
    <property type="entry name" value="Acyl-ACP_TE_C"/>
    <property type="match status" value="1"/>
</dbReference>
<evidence type="ECO:0000256" key="5">
    <source>
        <dbReference type="ARBA" id="ARBA00022946"/>
    </source>
</evidence>
<dbReference type="GO" id="GO:0016297">
    <property type="term" value="F:fatty acyl-[ACP] hydrolase activity"/>
    <property type="evidence" value="ECO:0007669"/>
    <property type="project" value="InterPro"/>
</dbReference>
<dbReference type="EMBL" id="QUAH01000002">
    <property type="protein sequence ID" value="RFT16744.1"/>
    <property type="molecule type" value="Genomic_DNA"/>
</dbReference>
<dbReference type="AlphaFoldDB" id="A0A3E2BPW0"/>
<dbReference type="InterPro" id="IPR049427">
    <property type="entry name" value="Acyl-ACP_TE_C"/>
</dbReference>
<evidence type="ECO:0000259" key="9">
    <source>
        <dbReference type="Pfam" id="PF20791"/>
    </source>
</evidence>
<dbReference type="Gene3D" id="3.10.129.10">
    <property type="entry name" value="Hotdog Thioesterase"/>
    <property type="match status" value="1"/>
</dbReference>
<dbReference type="InterPro" id="IPR045023">
    <property type="entry name" value="FATA/B"/>
</dbReference>
<dbReference type="Proteomes" id="UP000257323">
    <property type="component" value="Unassembled WGS sequence"/>
</dbReference>
<reference evidence="10 11" key="1">
    <citation type="submission" date="2018-08" db="EMBL/GenBank/DDBJ databases">
        <title>Genome analysis of the thermophilic bacterium of the candidate phylum Aminicenantes from deep subsurface aquifer revealed its physiology and ecological role.</title>
        <authorList>
            <person name="Kadnikov V.V."/>
            <person name="Mardanov A.V."/>
            <person name="Beletsky A.V."/>
            <person name="Karnachuk O.V."/>
            <person name="Ravin N.V."/>
        </authorList>
    </citation>
    <scope>NUCLEOTIDE SEQUENCE [LARGE SCALE GENOMIC DNA]</scope>
    <source>
        <strain evidence="10">BY38</strain>
    </source>
</reference>
<evidence type="ECO:0000259" key="8">
    <source>
        <dbReference type="Pfam" id="PF01643"/>
    </source>
</evidence>
<dbReference type="GO" id="GO:0000036">
    <property type="term" value="F:acyl carrier activity"/>
    <property type="evidence" value="ECO:0007669"/>
    <property type="project" value="TreeGrafter"/>
</dbReference>
<keyword evidence="5" id="KW-0809">Transit peptide</keyword>
<dbReference type="InterPro" id="IPR002864">
    <property type="entry name" value="Acyl-ACP_thioesterase_NHD"/>
</dbReference>
<evidence type="ECO:0000256" key="2">
    <source>
        <dbReference type="ARBA" id="ARBA00022516"/>
    </source>
</evidence>
<evidence type="ECO:0000256" key="1">
    <source>
        <dbReference type="ARBA" id="ARBA00006500"/>
    </source>
</evidence>
<dbReference type="Pfam" id="PF01643">
    <property type="entry name" value="Acyl-ACP_TE"/>
    <property type="match status" value="1"/>
</dbReference>
<evidence type="ECO:0000313" key="10">
    <source>
        <dbReference type="EMBL" id="RFT16744.1"/>
    </source>
</evidence>
<proteinExistence type="inferred from homology"/>
<feature type="domain" description="Acyl-ACP thioesterase N-terminal hotdog" evidence="8">
    <location>
        <begin position="10"/>
        <end position="129"/>
    </location>
</feature>
<protein>
    <submittedName>
        <fullName evidence="10">Acyl-ACP thioesterase</fullName>
    </submittedName>
</protein>
<keyword evidence="6" id="KW-0443">Lipid metabolism</keyword>
<evidence type="ECO:0000256" key="4">
    <source>
        <dbReference type="ARBA" id="ARBA00022832"/>
    </source>
</evidence>
<name>A0A3E2BPW0_9BACT</name>
<comment type="similarity">
    <text evidence="1">Belongs to the acyl-ACP thioesterase family.</text>
</comment>
<keyword evidence="3" id="KW-0378">Hydrolase</keyword>
<feature type="domain" description="Acyl-ACP thioesterase-like C-terminal" evidence="9">
    <location>
        <begin position="157"/>
        <end position="249"/>
    </location>
</feature>
<evidence type="ECO:0000256" key="6">
    <source>
        <dbReference type="ARBA" id="ARBA00023098"/>
    </source>
</evidence>
<organism evidence="10 11">
    <name type="scientific">Candidatus Saccharicenans subterraneus</name>
    <dbReference type="NCBI Taxonomy" id="2508984"/>
    <lineage>
        <taxon>Bacteria</taxon>
        <taxon>Candidatus Aminicenantota</taxon>
        <taxon>Candidatus Aminicenantia</taxon>
        <taxon>Candidatus Aminicenantales</taxon>
        <taxon>Candidatus Saccharicenantaceae</taxon>
        <taxon>Candidatus Saccharicenans</taxon>
    </lineage>
</organism>
<dbReference type="SUPFAM" id="SSF54637">
    <property type="entry name" value="Thioesterase/thiol ester dehydrase-isomerase"/>
    <property type="match status" value="2"/>
</dbReference>
<comment type="caution">
    <text evidence="10">The sequence shown here is derived from an EMBL/GenBank/DDBJ whole genome shotgun (WGS) entry which is preliminary data.</text>
</comment>